<organism evidence="3 4">
    <name type="scientific">Mucor circinelloides f. circinelloides (strain 1006PhL)</name>
    <name type="common">Mucormycosis agent</name>
    <name type="synonym">Calyptromyces circinelloides</name>
    <dbReference type="NCBI Taxonomy" id="1220926"/>
    <lineage>
        <taxon>Eukaryota</taxon>
        <taxon>Fungi</taxon>
        <taxon>Fungi incertae sedis</taxon>
        <taxon>Mucoromycota</taxon>
        <taxon>Mucoromycotina</taxon>
        <taxon>Mucoromycetes</taxon>
        <taxon>Mucorales</taxon>
        <taxon>Mucorineae</taxon>
        <taxon>Mucoraceae</taxon>
        <taxon>Mucor</taxon>
    </lineage>
</organism>
<evidence type="ECO:0000313" key="4">
    <source>
        <dbReference type="Proteomes" id="UP000014254"/>
    </source>
</evidence>
<accession>S2IUK6</accession>
<dbReference type="STRING" id="1220926.S2IUK6"/>
<dbReference type="OrthoDB" id="2206543at2759"/>
<dbReference type="OMA" id="HNDYASE"/>
<feature type="region of interest" description="Disordered" evidence="2">
    <location>
        <begin position="139"/>
        <end position="166"/>
    </location>
</feature>
<dbReference type="VEuPathDB" id="FungiDB:HMPREF1544_12349"/>
<dbReference type="Proteomes" id="UP000014254">
    <property type="component" value="Unassembled WGS sequence"/>
</dbReference>
<keyword evidence="4" id="KW-1185">Reference proteome</keyword>
<protein>
    <submittedName>
        <fullName evidence="3">Uncharacterized protein</fullName>
    </submittedName>
</protein>
<gene>
    <name evidence="3" type="ORF">HMPREF1544_12349</name>
</gene>
<proteinExistence type="predicted"/>
<keyword evidence="1" id="KW-0175">Coiled coil</keyword>
<feature type="compositionally biased region" description="Polar residues" evidence="2">
    <location>
        <begin position="343"/>
        <end position="352"/>
    </location>
</feature>
<feature type="region of interest" description="Disordered" evidence="2">
    <location>
        <begin position="343"/>
        <end position="374"/>
    </location>
</feature>
<evidence type="ECO:0000256" key="2">
    <source>
        <dbReference type="SAM" id="MobiDB-lite"/>
    </source>
</evidence>
<feature type="region of interest" description="Disordered" evidence="2">
    <location>
        <begin position="178"/>
        <end position="200"/>
    </location>
</feature>
<feature type="coiled-coil region" evidence="1">
    <location>
        <begin position="104"/>
        <end position="138"/>
    </location>
</feature>
<evidence type="ECO:0000313" key="3">
    <source>
        <dbReference type="EMBL" id="EPB80959.1"/>
    </source>
</evidence>
<dbReference type="InParanoid" id="S2IUK6"/>
<dbReference type="AlphaFoldDB" id="S2IUK6"/>
<name>S2IUK6_MUCC1</name>
<dbReference type="EMBL" id="KE124265">
    <property type="protein sequence ID" value="EPB80959.1"/>
    <property type="molecule type" value="Genomic_DNA"/>
</dbReference>
<evidence type="ECO:0000256" key="1">
    <source>
        <dbReference type="SAM" id="Coils"/>
    </source>
</evidence>
<dbReference type="eggNOG" id="ENOG502SRHM">
    <property type="taxonomic scope" value="Eukaryota"/>
</dbReference>
<sequence>MPPARGRKTIISHLTEQEIIDLSQRFEIHRKNINCSQCQTINSLHRNGTQTGNPPQPSFICKRCSKTHNARTVYEILNRMETASQEVEELPVETSGSFDINNDTDNLRQLITQLREELKRTQLELQQARSEITQLRERQHLPTVDSLSQPHQASMHTSNPSTLPPWRDTARIQQLKQSLTTRGEQRRAQQQETSARFLRPPSNNQGFQYIYIPTKARIPVGQLRTHLRRLEINNSRILDIHYPARNLAALLVHNDYATELKDHLQRFKVSTRDDFDPCSGTTLLDPKYTNNTPEERDSFAFMHHCDRMKRALNHIRQPVKAAVARFFYQRNWITLQDLKEALPSTQSQSTHPFVTDEDMGSQQDMPLDDSIELQ</sequence>
<feature type="compositionally biased region" description="Polar residues" evidence="2">
    <location>
        <begin position="145"/>
        <end position="161"/>
    </location>
</feature>
<reference evidence="4" key="1">
    <citation type="submission" date="2013-05" db="EMBL/GenBank/DDBJ databases">
        <title>The Genome sequence of Mucor circinelloides f. circinelloides 1006PhL.</title>
        <authorList>
            <consortium name="The Broad Institute Genomics Platform"/>
            <person name="Cuomo C."/>
            <person name="Earl A."/>
            <person name="Findley K."/>
            <person name="Lee S.C."/>
            <person name="Walker B."/>
            <person name="Young S."/>
            <person name="Zeng Q."/>
            <person name="Gargeya S."/>
            <person name="Fitzgerald M."/>
            <person name="Haas B."/>
            <person name="Abouelleil A."/>
            <person name="Allen A.W."/>
            <person name="Alvarado L."/>
            <person name="Arachchi H.M."/>
            <person name="Berlin A.M."/>
            <person name="Chapman S.B."/>
            <person name="Gainer-Dewar J."/>
            <person name="Goldberg J."/>
            <person name="Griggs A."/>
            <person name="Gujja S."/>
            <person name="Hansen M."/>
            <person name="Howarth C."/>
            <person name="Imamovic A."/>
            <person name="Ireland A."/>
            <person name="Larimer J."/>
            <person name="McCowan C."/>
            <person name="Murphy C."/>
            <person name="Pearson M."/>
            <person name="Poon T.W."/>
            <person name="Priest M."/>
            <person name="Roberts A."/>
            <person name="Saif S."/>
            <person name="Shea T."/>
            <person name="Sisk P."/>
            <person name="Sykes S."/>
            <person name="Wortman J."/>
            <person name="Nusbaum C."/>
            <person name="Birren B."/>
        </authorList>
    </citation>
    <scope>NUCLEOTIDE SEQUENCE [LARGE SCALE GENOMIC DNA]</scope>
    <source>
        <strain evidence="4">1006PhL</strain>
    </source>
</reference>